<reference evidence="2" key="1">
    <citation type="submission" date="2020-11" db="EMBL/GenBank/DDBJ databases">
        <authorList>
            <consortium name="DOE Joint Genome Institute"/>
            <person name="Ahrendt S."/>
            <person name="Riley R."/>
            <person name="Andreopoulos W."/>
            <person name="LaButti K."/>
            <person name="Pangilinan J."/>
            <person name="Ruiz-duenas F.J."/>
            <person name="Barrasa J.M."/>
            <person name="Sanchez-Garcia M."/>
            <person name="Camarero S."/>
            <person name="Miyauchi S."/>
            <person name="Serrano A."/>
            <person name="Linde D."/>
            <person name="Babiker R."/>
            <person name="Drula E."/>
            <person name="Ayuso-Fernandez I."/>
            <person name="Pacheco R."/>
            <person name="Padilla G."/>
            <person name="Ferreira P."/>
            <person name="Barriuso J."/>
            <person name="Kellner H."/>
            <person name="Castanera R."/>
            <person name="Alfaro M."/>
            <person name="Ramirez L."/>
            <person name="Pisabarro A.G."/>
            <person name="Kuo A."/>
            <person name="Tritt A."/>
            <person name="Lipzen A."/>
            <person name="He G."/>
            <person name="Yan M."/>
            <person name="Ng V."/>
            <person name="Cullen D."/>
            <person name="Martin F."/>
            <person name="Rosso M.-N."/>
            <person name="Henrissat B."/>
            <person name="Hibbett D."/>
            <person name="Martinez A.T."/>
            <person name="Grigoriev I.V."/>
        </authorList>
    </citation>
    <scope>NUCLEOTIDE SEQUENCE</scope>
    <source>
        <strain evidence="2">AH 44721</strain>
    </source>
</reference>
<keyword evidence="3" id="KW-1185">Reference proteome</keyword>
<accession>A0A9P5TKI7</accession>
<evidence type="ECO:0000256" key="1">
    <source>
        <dbReference type="SAM" id="MobiDB-lite"/>
    </source>
</evidence>
<feature type="compositionally biased region" description="Low complexity" evidence="1">
    <location>
        <begin position="189"/>
        <end position="200"/>
    </location>
</feature>
<dbReference type="EMBL" id="JADNYJ010000082">
    <property type="protein sequence ID" value="KAF8888922.1"/>
    <property type="molecule type" value="Genomic_DNA"/>
</dbReference>
<protein>
    <submittedName>
        <fullName evidence="2">Uncharacterized protein</fullName>
    </submittedName>
</protein>
<evidence type="ECO:0000313" key="2">
    <source>
        <dbReference type="EMBL" id="KAF8888922.1"/>
    </source>
</evidence>
<comment type="caution">
    <text evidence="2">The sequence shown here is derived from an EMBL/GenBank/DDBJ whole genome shotgun (WGS) entry which is preliminary data.</text>
</comment>
<proteinExistence type="predicted"/>
<organism evidence="2 3">
    <name type="scientific">Gymnopilus junonius</name>
    <name type="common">Spectacular rustgill mushroom</name>
    <name type="synonym">Gymnopilus spectabilis subsp. junonius</name>
    <dbReference type="NCBI Taxonomy" id="109634"/>
    <lineage>
        <taxon>Eukaryota</taxon>
        <taxon>Fungi</taxon>
        <taxon>Dikarya</taxon>
        <taxon>Basidiomycota</taxon>
        <taxon>Agaricomycotina</taxon>
        <taxon>Agaricomycetes</taxon>
        <taxon>Agaricomycetidae</taxon>
        <taxon>Agaricales</taxon>
        <taxon>Agaricineae</taxon>
        <taxon>Hymenogastraceae</taxon>
        <taxon>Gymnopilus</taxon>
    </lineage>
</organism>
<sequence>MDDKELDEDLDPDDDSDLKDFIVDDNEDIDKTLLDEASDPEEAVALSHGDTMYPDTPVPSRIVGSKRHAPFTPPLTTRSSGRNKPQNVDSVSPKARVNAPKNKHDDTVSGRPVASKRIFNVASLKTSPDKSKAIHLLDMLEKEMDDDSASNTLNVSKGDQPKEPDVGDNEKEVDLHGMGDGEAMPNVNTSKQKISKTSSKQKTDVTPVKKKSTAASQKKMSAAANVPKGSASFDLSSLGKKVDGEPSSVKPVKVAYKKDCLLVKELPSVCAFANSEDKSEVMKQNGLYDNLPNLSRIKILVSLKDVQPYGLPTIDGVYHSGVVNNFDVNRALNALTFIRSGRYVNIACCNPMDLVANPTWNSQHYEVCVGPRDSAICITPVMVANSYLNKLTKGAKFAVREIQARMFAEEFGCFASALGPEGGVLKSNEEEEFPSYLNEKTSPSKRASRKDKAKISENFKPMPLFIDLADLHFLVPVYDCRGDHAIQFNKETFDNLATQYKMYDGEVPNDSFVVVGHLVYVQKVQLNWKIFTYARWIMVLDGRNPPHASVADAVVAPANDNL</sequence>
<dbReference type="Proteomes" id="UP000724874">
    <property type="component" value="Unassembled WGS sequence"/>
</dbReference>
<dbReference type="AlphaFoldDB" id="A0A9P5TKI7"/>
<feature type="compositionally biased region" description="Acidic residues" evidence="1">
    <location>
        <begin position="1"/>
        <end position="28"/>
    </location>
</feature>
<feature type="region of interest" description="Disordered" evidence="1">
    <location>
        <begin position="1"/>
        <end position="114"/>
    </location>
</feature>
<feature type="region of interest" description="Disordered" evidence="1">
    <location>
        <begin position="144"/>
        <end position="226"/>
    </location>
</feature>
<evidence type="ECO:0000313" key="3">
    <source>
        <dbReference type="Proteomes" id="UP000724874"/>
    </source>
</evidence>
<dbReference type="OrthoDB" id="3067694at2759"/>
<name>A0A9P5TKI7_GYMJU</name>
<gene>
    <name evidence="2" type="ORF">CPB84DRAFT_1849479</name>
</gene>
<feature type="compositionally biased region" description="Basic and acidic residues" evidence="1">
    <location>
        <begin position="159"/>
        <end position="179"/>
    </location>
</feature>
<feature type="compositionally biased region" description="Polar residues" evidence="1">
    <location>
        <begin position="74"/>
        <end position="90"/>
    </location>
</feature>